<proteinExistence type="predicted"/>
<feature type="transmembrane region" description="Helical" evidence="1">
    <location>
        <begin position="91"/>
        <end position="114"/>
    </location>
</feature>
<feature type="transmembrane region" description="Helical" evidence="1">
    <location>
        <begin position="6"/>
        <end position="29"/>
    </location>
</feature>
<keyword evidence="1" id="KW-1133">Transmembrane helix</keyword>
<name>A0A8C5RT48_LATLA</name>
<keyword evidence="1" id="KW-0812">Transmembrane</keyword>
<keyword evidence="3" id="KW-1185">Reference proteome</keyword>
<reference evidence="2" key="2">
    <citation type="submission" date="2025-09" db="UniProtKB">
        <authorList>
            <consortium name="Ensembl"/>
        </authorList>
    </citation>
    <scope>IDENTIFICATION</scope>
</reference>
<feature type="transmembrane region" description="Helical" evidence="1">
    <location>
        <begin position="50"/>
        <end position="71"/>
    </location>
</feature>
<evidence type="ECO:0000313" key="2">
    <source>
        <dbReference type="Ensembl" id="ENSLLTP00000007159.1"/>
    </source>
</evidence>
<dbReference type="Ensembl" id="ENSLLTT00000007431.1">
    <property type="protein sequence ID" value="ENSLLTP00000007159.1"/>
    <property type="gene ID" value="ENSLLTG00000005459.1"/>
</dbReference>
<protein>
    <submittedName>
        <fullName evidence="2">Uncharacterized protein</fullName>
    </submittedName>
</protein>
<accession>A0A8C5RT48</accession>
<dbReference type="Proteomes" id="UP000694406">
    <property type="component" value="Unplaced"/>
</dbReference>
<reference evidence="2" key="1">
    <citation type="submission" date="2025-08" db="UniProtKB">
        <authorList>
            <consortium name="Ensembl"/>
        </authorList>
    </citation>
    <scope>IDENTIFICATION</scope>
</reference>
<evidence type="ECO:0000256" key="1">
    <source>
        <dbReference type="SAM" id="Phobius"/>
    </source>
</evidence>
<dbReference type="GeneTree" id="ENSGT00990000205219"/>
<sequence length="117" mass="12807">MFFVRIFVLSLFIFKPAISPYVSIFSNNFGAVSNGSSKIKAKSSAKACSLNSSFLIFIPFILLSSLIFLFNTSKVNTNNKGDRGHPCLVPFLILIRSVNSPSIITFAVCLLYMASIA</sequence>
<dbReference type="AlphaFoldDB" id="A0A8C5RT48"/>
<keyword evidence="1" id="KW-0472">Membrane</keyword>
<evidence type="ECO:0000313" key="3">
    <source>
        <dbReference type="Proteomes" id="UP000694406"/>
    </source>
</evidence>
<organism evidence="2 3">
    <name type="scientific">Laticauda laticaudata</name>
    <name type="common">Blue-ringed sea krait</name>
    <name type="synonym">Blue-lipped sea krait</name>
    <dbReference type="NCBI Taxonomy" id="8630"/>
    <lineage>
        <taxon>Eukaryota</taxon>
        <taxon>Metazoa</taxon>
        <taxon>Chordata</taxon>
        <taxon>Craniata</taxon>
        <taxon>Vertebrata</taxon>
        <taxon>Euteleostomi</taxon>
        <taxon>Lepidosauria</taxon>
        <taxon>Squamata</taxon>
        <taxon>Bifurcata</taxon>
        <taxon>Unidentata</taxon>
        <taxon>Episquamata</taxon>
        <taxon>Toxicofera</taxon>
        <taxon>Serpentes</taxon>
        <taxon>Colubroidea</taxon>
        <taxon>Elapidae</taxon>
        <taxon>Laticaudinae</taxon>
        <taxon>Laticauda</taxon>
    </lineage>
</organism>